<protein>
    <submittedName>
        <fullName evidence="4">Protein CBG00479</fullName>
    </submittedName>
</protein>
<evidence type="ECO:0000256" key="2">
    <source>
        <dbReference type="ARBA" id="ARBA00023264"/>
    </source>
</evidence>
<keyword evidence="1" id="KW-0594">Phospholipid biosynthesis</keyword>
<name>A8WMR5_CAEBR</name>
<reference evidence="4 5" key="2">
    <citation type="journal article" date="2011" name="PLoS Genet.">
        <title>Caenorhabditis briggsae recombinant inbred line genotypes reveal inter-strain incompatibility and the evolution of recombination.</title>
        <authorList>
            <person name="Ross J.A."/>
            <person name="Koboldt D.C."/>
            <person name="Staisch J.E."/>
            <person name="Chamberlin H.M."/>
            <person name="Gupta B.P."/>
            <person name="Miller R.D."/>
            <person name="Baird S.E."/>
            <person name="Haag E.S."/>
        </authorList>
    </citation>
    <scope>NUCLEOTIDE SEQUENCE [LARGE SCALE GENOMIC DNA]</scope>
    <source>
        <strain evidence="4 5">AF16</strain>
    </source>
</reference>
<dbReference type="OMA" id="SEIEVWI"/>
<reference evidence="4 5" key="1">
    <citation type="journal article" date="2003" name="PLoS Biol.">
        <title>The genome sequence of Caenorhabditis briggsae: a platform for comparative genomics.</title>
        <authorList>
            <person name="Stein L.D."/>
            <person name="Bao Z."/>
            <person name="Blasiar D."/>
            <person name="Blumenthal T."/>
            <person name="Brent M.R."/>
            <person name="Chen N."/>
            <person name="Chinwalla A."/>
            <person name="Clarke L."/>
            <person name="Clee C."/>
            <person name="Coghlan A."/>
            <person name="Coulson A."/>
            <person name="D'Eustachio P."/>
            <person name="Fitch D.H."/>
            <person name="Fulton L.A."/>
            <person name="Fulton R.E."/>
            <person name="Griffiths-Jones S."/>
            <person name="Harris T.W."/>
            <person name="Hillier L.W."/>
            <person name="Kamath R."/>
            <person name="Kuwabara P.E."/>
            <person name="Mardis E.R."/>
            <person name="Marra M.A."/>
            <person name="Miner T.L."/>
            <person name="Minx P."/>
            <person name="Mullikin J.C."/>
            <person name="Plumb R.W."/>
            <person name="Rogers J."/>
            <person name="Schein J.E."/>
            <person name="Sohrmann M."/>
            <person name="Spieth J."/>
            <person name="Stajich J.E."/>
            <person name="Wei C."/>
            <person name="Willey D."/>
            <person name="Wilson R.K."/>
            <person name="Durbin R."/>
            <person name="Waterston R.H."/>
        </authorList>
    </citation>
    <scope>NUCLEOTIDE SEQUENCE [LARGE SCALE GENOMIC DNA]</scope>
    <source>
        <strain evidence="4 5">AF16</strain>
    </source>
</reference>
<accession>A8WMR5</accession>
<dbReference type="GO" id="GO:0005737">
    <property type="term" value="C:cytoplasm"/>
    <property type="evidence" value="ECO:0000318"/>
    <property type="project" value="GO_Central"/>
</dbReference>
<sequence>MHLSETAVDFRDPTPPGIKFSEELTDNPPNLHGFVEAYINADNEKFFTENDPSSEAILQKVINLGVDFLGREWKNTDKSQVNVKKILNLGGGDFNLFPTHVTWTDHPDSISLENLQKEINLMESWTNEIFEDTVVFCHNDLAVERGLGPKLYGFFEGGRLEEYLPSEGFTEDDYWKPEELEGGDYEILPTTVTYSDHPKTISVQKLSEEIDTFEKWAREVFEHTLVFGQIDFGVSNVLELNSTKEMVLIDCEFSSYNWRGFDLAMFVSESAITFNVPFPPGIKISEDLTDNSPNIRILCEAYLDADNTLKNHIPSDRSSELESLIQECLFFWPLTHLFWALSAMKHALLKFENGVDLDVQARDRLAVYFHLKPRSQKIYEKLKKWKKAL</sequence>
<evidence type="ECO:0000313" key="5">
    <source>
        <dbReference type="Proteomes" id="UP000008549"/>
    </source>
</evidence>
<evidence type="ECO:0000256" key="1">
    <source>
        <dbReference type="ARBA" id="ARBA00023209"/>
    </source>
</evidence>
<comment type="similarity">
    <text evidence="3">Belongs to the choline/ethanolamine kinase family.</text>
</comment>
<keyword evidence="1" id="KW-0443">Lipid metabolism</keyword>
<evidence type="ECO:0000313" key="6">
    <source>
        <dbReference type="WormBase" id="CBG00479"/>
    </source>
</evidence>
<dbReference type="GO" id="GO:0004103">
    <property type="term" value="F:choline kinase activity"/>
    <property type="evidence" value="ECO:0000318"/>
    <property type="project" value="GO_Central"/>
</dbReference>
<evidence type="ECO:0000256" key="3">
    <source>
        <dbReference type="ARBA" id="ARBA00038211"/>
    </source>
</evidence>
<dbReference type="SUPFAM" id="SSF56112">
    <property type="entry name" value="Protein kinase-like (PK-like)"/>
    <property type="match status" value="1"/>
</dbReference>
<dbReference type="InParanoid" id="A8WMR5"/>
<evidence type="ECO:0000313" key="4">
    <source>
        <dbReference type="EMBL" id="CAP21770.1"/>
    </source>
</evidence>
<dbReference type="Gene3D" id="3.30.200.20">
    <property type="entry name" value="Phosphorylase Kinase, domain 1"/>
    <property type="match status" value="1"/>
</dbReference>
<dbReference type="PANTHER" id="PTHR22603:SF25">
    <property type="entry name" value="CHOLINE KINASE B1-RELATED"/>
    <property type="match status" value="1"/>
</dbReference>
<keyword evidence="2" id="KW-1208">Phospholipid metabolism</keyword>
<gene>
    <name evidence="4 6" type="ORF">CBG00479</name>
    <name evidence="4" type="ORF">CBG_00479</name>
</gene>
<dbReference type="RefSeq" id="XP_002640918.1">
    <property type="nucleotide sequence ID" value="XM_002640872.1"/>
</dbReference>
<dbReference type="AlphaFoldDB" id="A8WMR5"/>
<dbReference type="GO" id="GO:0006646">
    <property type="term" value="P:phosphatidylethanolamine biosynthetic process"/>
    <property type="evidence" value="ECO:0000318"/>
    <property type="project" value="GO_Central"/>
</dbReference>
<dbReference type="WormBase" id="CBG00479">
    <property type="protein sequence ID" value="CBP45588"/>
    <property type="gene ID" value="WBGene00023859"/>
</dbReference>
<keyword evidence="1" id="KW-0444">Lipid biosynthesis</keyword>
<dbReference type="Gene3D" id="3.90.1200.10">
    <property type="match status" value="1"/>
</dbReference>
<dbReference type="GeneID" id="8582912"/>
<dbReference type="CTD" id="8582912"/>
<organism evidence="4 5">
    <name type="scientific">Caenorhabditis briggsae</name>
    <dbReference type="NCBI Taxonomy" id="6238"/>
    <lineage>
        <taxon>Eukaryota</taxon>
        <taxon>Metazoa</taxon>
        <taxon>Ecdysozoa</taxon>
        <taxon>Nematoda</taxon>
        <taxon>Chromadorea</taxon>
        <taxon>Rhabditida</taxon>
        <taxon>Rhabditina</taxon>
        <taxon>Rhabditomorpha</taxon>
        <taxon>Rhabditoidea</taxon>
        <taxon>Rhabditidae</taxon>
        <taxon>Peloderinae</taxon>
        <taxon>Caenorhabditis</taxon>
    </lineage>
</organism>
<dbReference type="EMBL" id="HE600978">
    <property type="protein sequence ID" value="CAP21770.1"/>
    <property type="molecule type" value="Genomic_DNA"/>
</dbReference>
<dbReference type="KEGG" id="cbr:CBG_00479"/>
<keyword evidence="5" id="KW-1185">Reference proteome</keyword>
<dbReference type="PANTHER" id="PTHR22603">
    <property type="entry name" value="CHOLINE/ETHANOALAMINE KINASE"/>
    <property type="match status" value="1"/>
</dbReference>
<dbReference type="STRING" id="6238.A8WMR5"/>
<dbReference type="HOGENOM" id="CLU_012712_2_0_1"/>
<dbReference type="Proteomes" id="UP000008549">
    <property type="component" value="Unassembled WGS sequence"/>
</dbReference>
<dbReference type="eggNOG" id="KOG2686">
    <property type="taxonomic scope" value="Eukaryota"/>
</dbReference>
<dbReference type="GO" id="GO:0006657">
    <property type="term" value="P:CDP-choline pathway"/>
    <property type="evidence" value="ECO:0000318"/>
    <property type="project" value="GO_Central"/>
</dbReference>
<dbReference type="Pfam" id="PF01633">
    <property type="entry name" value="Choline_kinase"/>
    <property type="match status" value="3"/>
</dbReference>
<dbReference type="GO" id="GO:0004305">
    <property type="term" value="F:ethanolamine kinase activity"/>
    <property type="evidence" value="ECO:0000318"/>
    <property type="project" value="GO_Central"/>
</dbReference>
<dbReference type="InterPro" id="IPR011009">
    <property type="entry name" value="Kinase-like_dom_sf"/>
</dbReference>
<proteinExistence type="inferred from homology"/>